<evidence type="ECO:0000256" key="5">
    <source>
        <dbReference type="ARBA" id="ARBA00023239"/>
    </source>
</evidence>
<dbReference type="GO" id="GO:0008932">
    <property type="term" value="F:lytic endotransglycosylase activity"/>
    <property type="evidence" value="ECO:0007669"/>
    <property type="project" value="UniProtKB-UniRule"/>
</dbReference>
<comment type="similarity">
    <text evidence="7">Belongs to the transglycosylase MltG family.</text>
</comment>
<accession>A0A2G9XBU8</accession>
<keyword evidence="3 7" id="KW-1133">Transmembrane helix</keyword>
<dbReference type="GO" id="GO:0009252">
    <property type="term" value="P:peptidoglycan biosynthetic process"/>
    <property type="evidence" value="ECO:0007669"/>
    <property type="project" value="UniProtKB-UniRule"/>
</dbReference>
<keyword evidence="2 7" id="KW-0812">Transmembrane</keyword>
<keyword evidence="4 7" id="KW-0472">Membrane</keyword>
<gene>
    <name evidence="7" type="primary">mltG</name>
    <name evidence="8" type="ORF">COX53_02815</name>
</gene>
<dbReference type="EC" id="4.2.2.29" evidence="7"/>
<evidence type="ECO:0000256" key="4">
    <source>
        <dbReference type="ARBA" id="ARBA00023136"/>
    </source>
</evidence>
<dbReference type="InterPro" id="IPR003770">
    <property type="entry name" value="MLTG-like"/>
</dbReference>
<keyword evidence="6 7" id="KW-0961">Cell wall biogenesis/degradation</keyword>
<dbReference type="GO" id="GO:0005886">
    <property type="term" value="C:plasma membrane"/>
    <property type="evidence" value="ECO:0007669"/>
    <property type="project" value="UniProtKB-UniRule"/>
</dbReference>
<evidence type="ECO:0000313" key="8">
    <source>
        <dbReference type="EMBL" id="PIP04407.1"/>
    </source>
</evidence>
<dbReference type="NCBIfam" id="TIGR00247">
    <property type="entry name" value="endolytic transglycosylase MltG"/>
    <property type="match status" value="1"/>
</dbReference>
<dbReference type="GO" id="GO:0071555">
    <property type="term" value="P:cell wall organization"/>
    <property type="evidence" value="ECO:0007669"/>
    <property type="project" value="UniProtKB-KW"/>
</dbReference>
<reference evidence="8 9" key="1">
    <citation type="submission" date="2017-09" db="EMBL/GenBank/DDBJ databases">
        <title>Depth-based differentiation of microbial function through sediment-hosted aquifers and enrichment of novel symbionts in the deep terrestrial subsurface.</title>
        <authorList>
            <person name="Probst A.J."/>
            <person name="Ladd B."/>
            <person name="Jarett J.K."/>
            <person name="Geller-Mcgrath D.E."/>
            <person name="Sieber C.M."/>
            <person name="Emerson J.B."/>
            <person name="Anantharaman K."/>
            <person name="Thomas B.C."/>
            <person name="Malmstrom R."/>
            <person name="Stieglmeier M."/>
            <person name="Klingl A."/>
            <person name="Woyke T."/>
            <person name="Ryan C.M."/>
            <person name="Banfield J.F."/>
        </authorList>
    </citation>
    <scope>NUCLEOTIDE SEQUENCE [LARGE SCALE GENOMIC DNA]</scope>
    <source>
        <strain evidence="8">CG23_combo_of_CG06-09_8_20_14_all_40_14</strain>
    </source>
</reference>
<dbReference type="Pfam" id="PF02618">
    <property type="entry name" value="YceG"/>
    <property type="match status" value="1"/>
</dbReference>
<dbReference type="HAMAP" id="MF_02065">
    <property type="entry name" value="MltG"/>
    <property type="match status" value="1"/>
</dbReference>
<evidence type="ECO:0000313" key="9">
    <source>
        <dbReference type="Proteomes" id="UP000231388"/>
    </source>
</evidence>
<evidence type="ECO:0000256" key="7">
    <source>
        <dbReference type="HAMAP-Rule" id="MF_02065"/>
    </source>
</evidence>
<feature type="site" description="Important for catalytic activity" evidence="7">
    <location>
        <position position="220"/>
    </location>
</feature>
<evidence type="ECO:0000256" key="6">
    <source>
        <dbReference type="ARBA" id="ARBA00023316"/>
    </source>
</evidence>
<comment type="catalytic activity">
    <reaction evidence="7">
        <text>a peptidoglycan chain = a peptidoglycan chain with N-acetyl-1,6-anhydromuramyl-[peptide] at the reducing end + a peptidoglycan chain with N-acetylglucosamine at the non-reducing end.</text>
        <dbReference type="EC" id="4.2.2.29"/>
    </reaction>
</comment>
<dbReference type="EMBL" id="PCQY01000032">
    <property type="protein sequence ID" value="PIP04407.1"/>
    <property type="molecule type" value="Genomic_DNA"/>
</dbReference>
<keyword evidence="1 7" id="KW-1003">Cell membrane</keyword>
<dbReference type="Proteomes" id="UP000231388">
    <property type="component" value="Unassembled WGS sequence"/>
</dbReference>
<dbReference type="Gene3D" id="3.30.1490.480">
    <property type="entry name" value="Endolytic murein transglycosylase"/>
    <property type="match status" value="1"/>
</dbReference>
<evidence type="ECO:0000256" key="1">
    <source>
        <dbReference type="ARBA" id="ARBA00022475"/>
    </source>
</evidence>
<protein>
    <recommendedName>
        <fullName evidence="7">Endolytic murein transglycosylase</fullName>
        <ecNumber evidence="7">4.2.2.29</ecNumber>
    </recommendedName>
    <alternativeName>
        <fullName evidence="7">Peptidoglycan lytic transglycosylase</fullName>
    </alternativeName>
    <alternativeName>
        <fullName evidence="7">Peptidoglycan polymerization terminase</fullName>
    </alternativeName>
</protein>
<organism evidence="8 9">
    <name type="scientific">candidate division WWE3 bacterium CG23_combo_of_CG06-09_8_20_14_all_40_14</name>
    <dbReference type="NCBI Taxonomy" id="1975095"/>
    <lineage>
        <taxon>Bacteria</taxon>
        <taxon>Katanobacteria</taxon>
    </lineage>
</organism>
<evidence type="ECO:0000256" key="3">
    <source>
        <dbReference type="ARBA" id="ARBA00022989"/>
    </source>
</evidence>
<comment type="function">
    <text evidence="7">Functions as a peptidoglycan terminase that cleaves nascent peptidoglycan strands endolytically to terminate their elongation.</text>
</comment>
<proteinExistence type="inferred from homology"/>
<keyword evidence="5 7" id="KW-0456">Lyase</keyword>
<sequence length="344" mass="39378">MMLRLVCFWRNFLKTMIAKIKVKLPKYWKFWGLLAVLSAVFAAFYLWGIRRQNNYFGKELYKEITVPKGFGVEDIAVLLKKEDLINSKGLFKLYVLLGRRSLQAGKFIIPTNASVVEVADLFGKGSFQEKVTFIEGWRIEQMAQILPKAAQMDFLKSAYTKEGFMFPDTYFFYNSVSGEDIAKTLRQNFDEKISPFEDKIKESGFSLDEVVILSSIVEREARSFEDKAAVAGILIKRYRNSWPLQADAAIQYAKDLNESVCSSAQDCAWWDILSAADLEIDSPFNTYKYAGLPPAPICNPGLDAIKAVLEYKETDYWFYLTGSNGVTHFSKTIQEHNDNIKKYL</sequence>
<comment type="caution">
    <text evidence="8">The sequence shown here is derived from an EMBL/GenBank/DDBJ whole genome shotgun (WGS) entry which is preliminary data.</text>
</comment>
<dbReference type="AlphaFoldDB" id="A0A2G9XBU8"/>
<dbReference type="PANTHER" id="PTHR30518:SF2">
    <property type="entry name" value="ENDOLYTIC MUREIN TRANSGLYCOSYLASE"/>
    <property type="match status" value="1"/>
</dbReference>
<name>A0A2G9XBU8_UNCKA</name>
<evidence type="ECO:0000256" key="2">
    <source>
        <dbReference type="ARBA" id="ARBA00022692"/>
    </source>
</evidence>
<dbReference type="PANTHER" id="PTHR30518">
    <property type="entry name" value="ENDOLYTIC MUREIN TRANSGLYCOSYLASE"/>
    <property type="match status" value="1"/>
</dbReference>